<dbReference type="Proteomes" id="UP001305421">
    <property type="component" value="Chromosome"/>
</dbReference>
<protein>
    <recommendedName>
        <fullName evidence="5">Lipoprotein</fullName>
    </recommendedName>
</protein>
<proteinExistence type="predicted"/>
<accession>A0ABY9YCC7</accession>
<evidence type="ECO:0000313" key="4">
    <source>
        <dbReference type="Proteomes" id="UP001305421"/>
    </source>
</evidence>
<evidence type="ECO:0000313" key="3">
    <source>
        <dbReference type="EMBL" id="WNH48523.1"/>
    </source>
</evidence>
<evidence type="ECO:0008006" key="5">
    <source>
        <dbReference type="Google" id="ProtNLM"/>
    </source>
</evidence>
<feature type="region of interest" description="Disordered" evidence="1">
    <location>
        <begin position="31"/>
        <end position="55"/>
    </location>
</feature>
<dbReference type="PROSITE" id="PS51257">
    <property type="entry name" value="PROKAR_LIPOPROTEIN"/>
    <property type="match status" value="1"/>
</dbReference>
<name>A0ABY9YCC7_9GAMM</name>
<organism evidence="3 4">
    <name type="scientific">Stenotrophomonas aracearum</name>
    <dbReference type="NCBI Taxonomy" id="3003272"/>
    <lineage>
        <taxon>Bacteria</taxon>
        <taxon>Pseudomonadati</taxon>
        <taxon>Pseudomonadota</taxon>
        <taxon>Gammaproteobacteria</taxon>
        <taxon>Lysobacterales</taxon>
        <taxon>Lysobacteraceae</taxon>
        <taxon>Stenotrophomonas</taxon>
    </lineage>
</organism>
<feature type="chain" id="PRO_5046920551" description="Lipoprotein" evidence="2">
    <location>
        <begin position="26"/>
        <end position="177"/>
    </location>
</feature>
<dbReference type="EMBL" id="CP115543">
    <property type="protein sequence ID" value="WNH48523.1"/>
    <property type="molecule type" value="Genomic_DNA"/>
</dbReference>
<evidence type="ECO:0000256" key="1">
    <source>
        <dbReference type="SAM" id="MobiDB-lite"/>
    </source>
</evidence>
<gene>
    <name evidence="3" type="ORF">PDM28_17980</name>
</gene>
<sequence>MSHHRSMTLLAVSLSILLAACKPDAAIEPANANAAPPSTTASTIAPEASEPAAPAATSADATANCAHADFDAFLPQFGREIALQEKSVANPLISERYDTQGEEPKLVTENVPLADVTWPVMPNPSGLKDMGREMQVSRQDDGSMKVLIRTPDTSNQQSYYFAQRPCWQLVRMTDESI</sequence>
<dbReference type="RefSeq" id="WP_311183082.1">
    <property type="nucleotide sequence ID" value="NZ_CP115543.1"/>
</dbReference>
<feature type="signal peptide" evidence="2">
    <location>
        <begin position="1"/>
        <end position="25"/>
    </location>
</feature>
<reference evidence="3 4" key="1">
    <citation type="submission" date="2022-12" db="EMBL/GenBank/DDBJ databases">
        <title>Two new species, Stenotrophomonas aracearum and Stenotrophomonas oahuensis, isolated from Anthurium (Araceae family) in Hawaii.</title>
        <authorList>
            <person name="Chunag S.C."/>
            <person name="Dobhal S."/>
            <person name="Alvarez A."/>
            <person name="Arif M."/>
        </authorList>
    </citation>
    <scope>NUCLEOTIDE SEQUENCE [LARGE SCALE GENOMIC DNA]</scope>
    <source>
        <strain evidence="3 4">A5588</strain>
    </source>
</reference>
<keyword evidence="4" id="KW-1185">Reference proteome</keyword>
<keyword evidence="2" id="KW-0732">Signal</keyword>
<evidence type="ECO:0000256" key="2">
    <source>
        <dbReference type="SAM" id="SignalP"/>
    </source>
</evidence>